<feature type="domain" description="Thioredoxin" evidence="7">
    <location>
        <begin position="1"/>
        <end position="115"/>
    </location>
</feature>
<dbReference type="Pfam" id="PF00085">
    <property type="entry name" value="Thioredoxin"/>
    <property type="match status" value="1"/>
</dbReference>
<dbReference type="InterPro" id="IPR013766">
    <property type="entry name" value="Thioredoxin_domain"/>
</dbReference>
<evidence type="ECO:0000256" key="1">
    <source>
        <dbReference type="ARBA" id="ARBA00022448"/>
    </source>
</evidence>
<keyword evidence="2" id="KW-0249">Electron transport</keyword>
<dbReference type="NCBIfam" id="TIGR01068">
    <property type="entry name" value="thioredoxin"/>
    <property type="match status" value="1"/>
</dbReference>
<gene>
    <name evidence="8" type="primary">trxA</name>
    <name evidence="8" type="ORF">D8Y22_19795</name>
</gene>
<dbReference type="GO" id="GO:0015035">
    <property type="term" value="F:protein-disulfide reductase activity"/>
    <property type="evidence" value="ECO:0007669"/>
    <property type="project" value="InterPro"/>
</dbReference>
<keyword evidence="4 6" id="KW-0676">Redox-active center</keyword>
<dbReference type="PROSITE" id="PS00194">
    <property type="entry name" value="THIOREDOXIN_1"/>
    <property type="match status" value="1"/>
</dbReference>
<keyword evidence="9" id="KW-1185">Reference proteome</keyword>
<feature type="site" description="Contributes to redox potential value" evidence="5">
    <location>
        <position position="35"/>
    </location>
</feature>
<reference evidence="8 9" key="1">
    <citation type="submission" date="2018-10" db="EMBL/GenBank/DDBJ databases">
        <title>Natronolimnobius sp. XQ-INN 246 isolated from Inner Mongolia Autonomous Region of China.</title>
        <authorList>
            <person name="Xue Q."/>
        </authorList>
    </citation>
    <scope>NUCLEOTIDE SEQUENCE [LARGE SCALE GENOMIC DNA]</scope>
    <source>
        <strain evidence="8 9">XQ-INN 246</strain>
    </source>
</reference>
<evidence type="ECO:0000313" key="9">
    <source>
        <dbReference type="Proteomes" id="UP000318864"/>
    </source>
</evidence>
<dbReference type="PRINTS" id="PR00421">
    <property type="entry name" value="THIOREDOXIN"/>
</dbReference>
<evidence type="ECO:0000313" key="8">
    <source>
        <dbReference type="EMBL" id="THE63150.1"/>
    </source>
</evidence>
<evidence type="ECO:0000256" key="5">
    <source>
        <dbReference type="PIRSR" id="PIRSR000077-1"/>
    </source>
</evidence>
<dbReference type="PANTHER" id="PTHR45663:SF11">
    <property type="entry name" value="GEO12009P1"/>
    <property type="match status" value="1"/>
</dbReference>
<evidence type="ECO:0000256" key="4">
    <source>
        <dbReference type="ARBA" id="ARBA00023284"/>
    </source>
</evidence>
<dbReference type="SUPFAM" id="SSF52833">
    <property type="entry name" value="Thioredoxin-like"/>
    <property type="match status" value="1"/>
</dbReference>
<evidence type="ECO:0000256" key="3">
    <source>
        <dbReference type="ARBA" id="ARBA00023157"/>
    </source>
</evidence>
<dbReference type="GO" id="GO:0005737">
    <property type="term" value="C:cytoplasm"/>
    <property type="evidence" value="ECO:0007669"/>
    <property type="project" value="TreeGrafter"/>
</dbReference>
<feature type="site" description="Contributes to redox potential value" evidence="5">
    <location>
        <position position="43"/>
    </location>
</feature>
<sequence>MATDVYSESNDEPIHVEGGDHLEAIVDDHDIVLVDFYADWCGPCKMLEPVLEELARETEGVIAKVDVDEHQQLAGTYGVRGVPTLVLFADGEQVEQHTGALPADRLRDLIEGYTE</sequence>
<dbReference type="OrthoDB" id="35385at2157"/>
<dbReference type="InterPro" id="IPR017937">
    <property type="entry name" value="Thioredoxin_CS"/>
</dbReference>
<dbReference type="FunFam" id="3.40.30.10:FF:000001">
    <property type="entry name" value="Thioredoxin"/>
    <property type="match status" value="1"/>
</dbReference>
<dbReference type="PANTHER" id="PTHR45663">
    <property type="entry name" value="GEO12009P1"/>
    <property type="match status" value="1"/>
</dbReference>
<feature type="active site" description="Nucleophile" evidence="5">
    <location>
        <position position="41"/>
    </location>
</feature>
<dbReference type="InterPro" id="IPR005746">
    <property type="entry name" value="Thioredoxin"/>
</dbReference>
<name>A0A4S3TI13_9EURY</name>
<dbReference type="RefSeq" id="WP_141466364.1">
    <property type="nucleotide sequence ID" value="NZ_RBZW01000071.1"/>
</dbReference>
<dbReference type="CDD" id="cd02947">
    <property type="entry name" value="TRX_family"/>
    <property type="match status" value="1"/>
</dbReference>
<dbReference type="AlphaFoldDB" id="A0A4S3TI13"/>
<dbReference type="Gene3D" id="3.40.30.10">
    <property type="entry name" value="Glutaredoxin"/>
    <property type="match status" value="1"/>
</dbReference>
<dbReference type="PIRSF" id="PIRSF000077">
    <property type="entry name" value="Thioredoxin"/>
    <property type="match status" value="1"/>
</dbReference>
<accession>A0A4S3TI13</accession>
<feature type="site" description="Contributes to redox potential value" evidence="5">
    <location>
        <position position="42"/>
    </location>
</feature>
<protein>
    <submittedName>
        <fullName evidence="8">Thioredoxin</fullName>
    </submittedName>
</protein>
<keyword evidence="3 6" id="KW-1015">Disulfide bond</keyword>
<proteinExistence type="predicted"/>
<evidence type="ECO:0000259" key="7">
    <source>
        <dbReference type="PROSITE" id="PS51352"/>
    </source>
</evidence>
<evidence type="ECO:0000256" key="2">
    <source>
        <dbReference type="ARBA" id="ARBA00022982"/>
    </source>
</evidence>
<organism evidence="8 9">
    <name type="scientific">Salinadaptatus halalkaliphilus</name>
    <dbReference type="NCBI Taxonomy" id="2419781"/>
    <lineage>
        <taxon>Archaea</taxon>
        <taxon>Methanobacteriati</taxon>
        <taxon>Methanobacteriota</taxon>
        <taxon>Stenosarchaea group</taxon>
        <taxon>Halobacteria</taxon>
        <taxon>Halobacteriales</taxon>
        <taxon>Natrialbaceae</taxon>
        <taxon>Salinadaptatus</taxon>
    </lineage>
</organism>
<comment type="caution">
    <text evidence="8">The sequence shown here is derived from an EMBL/GenBank/DDBJ whole genome shotgun (WGS) entry which is preliminary data.</text>
</comment>
<dbReference type="PROSITE" id="PS51352">
    <property type="entry name" value="THIOREDOXIN_2"/>
    <property type="match status" value="1"/>
</dbReference>
<dbReference type="EMBL" id="RBZW01000071">
    <property type="protein sequence ID" value="THE63150.1"/>
    <property type="molecule type" value="Genomic_DNA"/>
</dbReference>
<dbReference type="InterPro" id="IPR036249">
    <property type="entry name" value="Thioredoxin-like_sf"/>
</dbReference>
<keyword evidence="1" id="KW-0813">Transport</keyword>
<feature type="active site" description="Nucleophile" evidence="5">
    <location>
        <position position="44"/>
    </location>
</feature>
<evidence type="ECO:0000256" key="6">
    <source>
        <dbReference type="PIRSR" id="PIRSR000077-4"/>
    </source>
</evidence>
<dbReference type="Proteomes" id="UP000318864">
    <property type="component" value="Unassembled WGS sequence"/>
</dbReference>
<feature type="disulfide bond" description="Redox-active" evidence="6">
    <location>
        <begin position="41"/>
        <end position="44"/>
    </location>
</feature>